<dbReference type="STRING" id="512399.A8709_23935"/>
<reference evidence="6" key="1">
    <citation type="submission" date="2016-05" db="EMBL/GenBank/DDBJ databases">
        <title>Paenibacillus oryzae. sp. nov., isolated from the rice root.</title>
        <authorList>
            <person name="Zhang J."/>
            <person name="Zhang X."/>
        </authorList>
    </citation>
    <scope>NUCLEOTIDE SEQUENCE [LARGE SCALE GENOMIC DNA]</scope>
    <source>
        <strain evidence="6">KCTC13222</strain>
    </source>
</reference>
<evidence type="ECO:0000256" key="2">
    <source>
        <dbReference type="ARBA" id="ARBA00034301"/>
    </source>
</evidence>
<comment type="function">
    <text evidence="2">Counteracts the endogenous Pycsar antiviral defense system. Phosphodiesterase that enables metal-dependent hydrolysis of host cyclic nucleotide Pycsar defense signals such as cCMP and cUMP.</text>
</comment>
<evidence type="ECO:0000256" key="3">
    <source>
        <dbReference type="ARBA" id="ARBA00048505"/>
    </source>
</evidence>
<sequence>MSLQIQMLGTGSAFAKNYYNTSALIRSTDVNILIDCGATTPRSLAEIGLELDQIDGILISHIHADHVGGLEEVAFRLFYQYNQKRTKLYVTEALAQTLWENTLKGGLSNPTEGFNQLGDYFDLVYLEEYVPYVIDTNLTIEVIPTLHINQKLNYSIFINHRTFYSADIQFNKELLIQEVVHTRNCHTILHDCQLSGSGFVHTTLGELLTLPAEIQKRIYLMHYDDDMPSYYGQTGEMTFVQQHALIDISG</sequence>
<gene>
    <name evidence="5" type="ORF">A8709_23935</name>
</gene>
<dbReference type="PANTHER" id="PTHR42663:SF6">
    <property type="entry name" value="HYDROLASE C777.06C-RELATED"/>
    <property type="match status" value="1"/>
</dbReference>
<evidence type="ECO:0000256" key="1">
    <source>
        <dbReference type="ARBA" id="ARBA00034221"/>
    </source>
</evidence>
<organism evidence="5 6">
    <name type="scientific">Paenibacillus pectinilyticus</name>
    <dbReference type="NCBI Taxonomy" id="512399"/>
    <lineage>
        <taxon>Bacteria</taxon>
        <taxon>Bacillati</taxon>
        <taxon>Bacillota</taxon>
        <taxon>Bacilli</taxon>
        <taxon>Bacillales</taxon>
        <taxon>Paenibacillaceae</taxon>
        <taxon>Paenibacillus</taxon>
    </lineage>
</organism>
<feature type="domain" description="Metallo-beta-lactamase" evidence="4">
    <location>
        <begin position="19"/>
        <end position="222"/>
    </location>
</feature>
<dbReference type="PANTHER" id="PTHR42663">
    <property type="entry name" value="HYDROLASE C777.06C-RELATED-RELATED"/>
    <property type="match status" value="1"/>
</dbReference>
<dbReference type="SUPFAM" id="SSF56281">
    <property type="entry name" value="Metallo-hydrolase/oxidoreductase"/>
    <property type="match status" value="1"/>
</dbReference>
<dbReference type="GO" id="GO:0016787">
    <property type="term" value="F:hydrolase activity"/>
    <property type="evidence" value="ECO:0007669"/>
    <property type="project" value="UniProtKB-KW"/>
</dbReference>
<dbReference type="AlphaFoldDB" id="A0A1C1A8W4"/>
<dbReference type="Pfam" id="PF23023">
    <property type="entry name" value="Anti-Pycsar_Apyc1"/>
    <property type="match status" value="1"/>
</dbReference>
<comment type="catalytic activity">
    <reaction evidence="3">
        <text>3',5'-cyclic UMP + H2O = UMP + H(+)</text>
        <dbReference type="Rhea" id="RHEA:70575"/>
        <dbReference type="ChEBI" id="CHEBI:15377"/>
        <dbReference type="ChEBI" id="CHEBI:15378"/>
        <dbReference type="ChEBI" id="CHEBI:57865"/>
        <dbReference type="ChEBI" id="CHEBI:184387"/>
    </reaction>
    <physiologicalReaction direction="left-to-right" evidence="3">
        <dbReference type="Rhea" id="RHEA:70576"/>
    </physiologicalReaction>
</comment>
<evidence type="ECO:0000259" key="4">
    <source>
        <dbReference type="SMART" id="SM00849"/>
    </source>
</evidence>
<evidence type="ECO:0000313" key="5">
    <source>
        <dbReference type="EMBL" id="OCT17044.1"/>
    </source>
</evidence>
<dbReference type="EMBL" id="LYPC01000002">
    <property type="protein sequence ID" value="OCT17044.1"/>
    <property type="molecule type" value="Genomic_DNA"/>
</dbReference>
<dbReference type="SMART" id="SM00849">
    <property type="entry name" value="Lactamase_B"/>
    <property type="match status" value="1"/>
</dbReference>
<protein>
    <submittedName>
        <fullName evidence="5">MBL fold metallo-hydrolase</fullName>
    </submittedName>
</protein>
<name>A0A1C1A8W4_9BACL</name>
<keyword evidence="6" id="KW-1185">Reference proteome</keyword>
<dbReference type="Gene3D" id="3.60.15.10">
    <property type="entry name" value="Ribonuclease Z/Hydroxyacylglutathione hydrolase-like"/>
    <property type="match status" value="1"/>
</dbReference>
<accession>A0A1C1A8W4</accession>
<dbReference type="InterPro" id="IPR001279">
    <property type="entry name" value="Metallo-B-lactamas"/>
</dbReference>
<dbReference type="Proteomes" id="UP000093309">
    <property type="component" value="Unassembled WGS sequence"/>
</dbReference>
<keyword evidence="5" id="KW-0378">Hydrolase</keyword>
<evidence type="ECO:0000313" key="6">
    <source>
        <dbReference type="Proteomes" id="UP000093309"/>
    </source>
</evidence>
<dbReference type="RefSeq" id="WP_065850300.1">
    <property type="nucleotide sequence ID" value="NZ_LYPC01000002.1"/>
</dbReference>
<dbReference type="GO" id="GO:0046872">
    <property type="term" value="F:metal ion binding"/>
    <property type="evidence" value="ECO:0007669"/>
    <property type="project" value="UniProtKB-KW"/>
</dbReference>
<comment type="caution">
    <text evidence="5">The sequence shown here is derived from an EMBL/GenBank/DDBJ whole genome shotgun (WGS) entry which is preliminary data.</text>
</comment>
<proteinExistence type="predicted"/>
<comment type="catalytic activity">
    <reaction evidence="1">
        <text>3',5'-cyclic CMP + H2O = CMP + H(+)</text>
        <dbReference type="Rhea" id="RHEA:72675"/>
        <dbReference type="ChEBI" id="CHEBI:15377"/>
        <dbReference type="ChEBI" id="CHEBI:15378"/>
        <dbReference type="ChEBI" id="CHEBI:58003"/>
        <dbReference type="ChEBI" id="CHEBI:60377"/>
    </reaction>
    <physiologicalReaction direction="left-to-right" evidence="1">
        <dbReference type="Rhea" id="RHEA:72676"/>
    </physiologicalReaction>
</comment>
<dbReference type="InterPro" id="IPR036866">
    <property type="entry name" value="RibonucZ/Hydroxyglut_hydro"/>
</dbReference>
<dbReference type="OrthoDB" id="9803916at2"/>